<gene>
    <name evidence="2" type="primary">MRPL31</name>
    <name evidence="2" type="ORF">FIM1_1821</name>
</gene>
<dbReference type="Pfam" id="PF09784">
    <property type="entry name" value="L31"/>
    <property type="match status" value="1"/>
</dbReference>
<evidence type="ECO:0000256" key="1">
    <source>
        <dbReference type="PIRNR" id="PIRNR002216"/>
    </source>
</evidence>
<reference evidence="2 3" key="2">
    <citation type="submission" date="2019-11" db="EMBL/GenBank/DDBJ databases">
        <authorList>
            <person name="Lu H."/>
        </authorList>
    </citation>
    <scope>NUCLEOTIDE SEQUENCE [LARGE SCALE GENOMIC DNA]</scope>
    <source>
        <strain evidence="2 3">FIM1</strain>
    </source>
</reference>
<accession>A0ABX6EW66</accession>
<evidence type="ECO:0000313" key="3">
    <source>
        <dbReference type="Proteomes" id="UP000422736"/>
    </source>
</evidence>
<keyword evidence="1" id="KW-0496">Mitochondrion</keyword>
<dbReference type="PANTHER" id="PTHR28271">
    <property type="entry name" value="54S RIBOSOMAL PROTEIN L31, MITOCHONDRIAL"/>
    <property type="match status" value="1"/>
</dbReference>
<comment type="subcellular location">
    <subcellularLocation>
        <location evidence="1">Mitochondrion</location>
    </subcellularLocation>
</comment>
<keyword evidence="1" id="KW-0687">Ribonucleoprotein</keyword>
<dbReference type="InterPro" id="IPR016340">
    <property type="entry name" value="Ribosomal_mL60"/>
</dbReference>
<dbReference type="GO" id="GO:0005840">
    <property type="term" value="C:ribosome"/>
    <property type="evidence" value="ECO:0007669"/>
    <property type="project" value="UniProtKB-KW"/>
</dbReference>
<protein>
    <recommendedName>
        <fullName evidence="1">Large ribosomal subunit protein mL60</fullName>
    </recommendedName>
</protein>
<sequence>MFGPFRASQPALGGLLWKVPWRMSGPQKARQRDRLRKVDDVLATLKLGLHLNRNSMPVSEASQLNVRKIKPGVKSLRILDKAKYFPKEHEMSATDKYSVFSRYSSGYRKGIHKVPKWTKLSIRRNPRHF</sequence>
<organism evidence="2 3">
    <name type="scientific">Kluyveromyces marxianus</name>
    <name type="common">Yeast</name>
    <name type="synonym">Candida kefyr</name>
    <dbReference type="NCBI Taxonomy" id="4911"/>
    <lineage>
        <taxon>Eukaryota</taxon>
        <taxon>Fungi</taxon>
        <taxon>Dikarya</taxon>
        <taxon>Ascomycota</taxon>
        <taxon>Saccharomycotina</taxon>
        <taxon>Saccharomycetes</taxon>
        <taxon>Saccharomycetales</taxon>
        <taxon>Saccharomycetaceae</taxon>
        <taxon>Kluyveromyces</taxon>
    </lineage>
</organism>
<keyword evidence="1 2" id="KW-0689">Ribosomal protein</keyword>
<evidence type="ECO:0000313" key="2">
    <source>
        <dbReference type="EMBL" id="QGN15134.1"/>
    </source>
</evidence>
<proteinExistence type="predicted"/>
<comment type="subunit">
    <text evidence="1">Component of the mitochondrial large ribosomal subunit.</text>
</comment>
<reference evidence="2 3" key="1">
    <citation type="submission" date="2016-03" db="EMBL/GenBank/DDBJ databases">
        <title>How can Kluyveromyces marxianus grow so fast - potential evolutionary course in Saccharomyces Complex revealed by comparative genomics.</title>
        <authorList>
            <person name="Mo W."/>
            <person name="Lu W."/>
            <person name="Yang X."/>
            <person name="Qi J."/>
            <person name="Lv H."/>
        </authorList>
    </citation>
    <scope>NUCLEOTIDE SEQUENCE [LARGE SCALE GENOMIC DNA]</scope>
    <source>
        <strain evidence="2 3">FIM1</strain>
    </source>
</reference>
<dbReference type="EMBL" id="CP015056">
    <property type="protein sequence ID" value="QGN15134.1"/>
    <property type="molecule type" value="Genomic_DNA"/>
</dbReference>
<keyword evidence="3" id="KW-1185">Reference proteome</keyword>
<dbReference type="PIRSF" id="PIRSF002216">
    <property type="entry name" value="MRPL31_prd"/>
    <property type="match status" value="1"/>
</dbReference>
<dbReference type="Proteomes" id="UP000422736">
    <property type="component" value="Chromosome 3"/>
</dbReference>
<name>A0ABX6EW66_KLUMA</name>
<dbReference type="PANTHER" id="PTHR28271:SF1">
    <property type="entry name" value="LARGE RIBOSOMAL SUBUNIT PROTEIN ML60"/>
    <property type="match status" value="1"/>
</dbReference>